<feature type="transmembrane region" description="Helical" evidence="1">
    <location>
        <begin position="6"/>
        <end position="23"/>
    </location>
</feature>
<sequence length="307" mass="34108">MFYTNIYILACIYFALPLLLIYFHYFRCNMNCKKILITTALISLMYSIPSISFSDTIQDGNMGGNFYISGKYVPSVSHFGSFSAKEESKSTVGVFGLKHDWDGSPILKNKHADFTVPNYSFRYENNPFLGFAGAIGYSMGGPRIEFEISYEAFDVKSPNINYQNDAHRYCALSHHTSAAMEADKFVFLKNEGLIDISLAINACYDIINDKVPVSPYICAGIGTDLISMFEATSPKISYQGKLGISYSINPETSVFIGGHFHRIIGNEFRDIPAIVPSNSTTISGPQFATVTLNVCHFGLELGGRFNF</sequence>
<protein>
    <submittedName>
        <fullName evidence="3">Major outer membrane protein P30-1</fullName>
    </submittedName>
</protein>
<keyword evidence="1" id="KW-0472">Membrane</keyword>
<feature type="transmembrane region" description="Helical" evidence="1">
    <location>
        <begin position="35"/>
        <end position="53"/>
    </location>
</feature>
<dbReference type="Pfam" id="PF01617">
    <property type="entry name" value="Surface_Ag_2"/>
    <property type="match status" value="1"/>
</dbReference>
<dbReference type="SUPFAM" id="SSF56925">
    <property type="entry name" value="OMPA-like"/>
    <property type="match status" value="1"/>
</dbReference>
<dbReference type="InterPro" id="IPR002566">
    <property type="entry name" value="Msp4_OMP-like"/>
</dbReference>
<proteinExistence type="predicted"/>
<keyword evidence="1" id="KW-1133">Transmembrane helix</keyword>
<dbReference type="EMBL" id="AF078553">
    <property type="protein sequence ID" value="AAC68666.1"/>
    <property type="molecule type" value="Genomic_DNA"/>
</dbReference>
<dbReference type="Gene3D" id="2.40.160.20">
    <property type="match status" value="1"/>
</dbReference>
<dbReference type="InterPro" id="IPR011250">
    <property type="entry name" value="OMP/PagP_B-barrel"/>
</dbReference>
<dbReference type="AlphaFoldDB" id="Q9ZGJ1"/>
<organism evidence="3">
    <name type="scientific">Ehrlichia canis</name>
    <dbReference type="NCBI Taxonomy" id="944"/>
    <lineage>
        <taxon>Bacteria</taxon>
        <taxon>Pseudomonadati</taxon>
        <taxon>Pseudomonadota</taxon>
        <taxon>Alphaproteobacteria</taxon>
        <taxon>Rickettsiales</taxon>
        <taxon>Anaplasmataceae</taxon>
        <taxon>Ehrlichia</taxon>
    </lineage>
</organism>
<accession>Q9ZGJ1</accession>
<gene>
    <name evidence="3" type="primary">p30-1</name>
</gene>
<evidence type="ECO:0000256" key="1">
    <source>
        <dbReference type="SAM" id="Phobius"/>
    </source>
</evidence>
<name>Q9ZGJ1_EHRCA</name>
<evidence type="ECO:0000313" key="3">
    <source>
        <dbReference type="EMBL" id="AAC68666.1"/>
    </source>
</evidence>
<reference evidence="3" key="1">
    <citation type="journal article" date="1998" name="J. Clin. Microbiol.">
        <title>Cloning and characterization of multigenes encoding the immunodominant 30-kilodalton major outer membrane proteins of Ehrlichia canis and application of the recombinant protein for serodiagnosis.</title>
        <authorList>
            <person name="Ohashi N."/>
            <person name="Unver A."/>
            <person name="Zhi N."/>
            <person name="Rikihisa Y."/>
        </authorList>
    </citation>
    <scope>NUCLEOTIDE SEQUENCE</scope>
    <source>
        <strain evidence="3">Oklahoma</strain>
    </source>
</reference>
<keyword evidence="1" id="KW-0812">Transmembrane</keyword>
<evidence type="ECO:0000259" key="2">
    <source>
        <dbReference type="Pfam" id="PF01617"/>
    </source>
</evidence>
<reference evidence="3" key="2">
    <citation type="journal article" date="2001" name="Infect. Immun.">
        <title>Analysis of transcriptionally active gene clusters of major outer membrane protein multigene family in Ehrlichia canis and E. chaffeensis.</title>
        <authorList>
            <person name="Ohashi N."/>
            <person name="Rikihisa Y."/>
            <person name="Unver A."/>
        </authorList>
    </citation>
    <scope>NUCLEOTIDE SEQUENCE</scope>
    <source>
        <strain evidence="3">Oklahoma</strain>
    </source>
</reference>
<feature type="domain" description="Msp4/OMP-like" evidence="2">
    <location>
        <begin position="62"/>
        <end position="307"/>
    </location>
</feature>